<organism evidence="2 3">
    <name type="scientific">Ancylostoma caninum</name>
    <name type="common">Dog hookworm</name>
    <dbReference type="NCBI Taxonomy" id="29170"/>
    <lineage>
        <taxon>Eukaryota</taxon>
        <taxon>Metazoa</taxon>
        <taxon>Ecdysozoa</taxon>
        <taxon>Nematoda</taxon>
        <taxon>Chromadorea</taxon>
        <taxon>Rhabditida</taxon>
        <taxon>Rhabditina</taxon>
        <taxon>Rhabditomorpha</taxon>
        <taxon>Strongyloidea</taxon>
        <taxon>Ancylostomatidae</taxon>
        <taxon>Ancylostomatinae</taxon>
        <taxon>Ancylostoma</taxon>
    </lineage>
</organism>
<dbReference type="Gene3D" id="3.40.33.10">
    <property type="entry name" value="CAP"/>
    <property type="match status" value="1"/>
</dbReference>
<protein>
    <recommendedName>
        <fullName evidence="4">SCP domain-containing protein</fullName>
    </recommendedName>
</protein>
<evidence type="ECO:0000313" key="3">
    <source>
        <dbReference type="Proteomes" id="UP000252519"/>
    </source>
</evidence>
<sequence>MLKAAVLVLCIGLSSARWDCNEKIPIKMRKQIVKYQNDFRQKLLKGEVNGASGKLKPAKFMKNLDWSCGLENQAASRCSNGVINSIFLYQTGAAFDIVIGYVLEHLR</sequence>
<dbReference type="Proteomes" id="UP000252519">
    <property type="component" value="Unassembled WGS sequence"/>
</dbReference>
<feature type="chain" id="PRO_5016950572" description="SCP domain-containing protein" evidence="1">
    <location>
        <begin position="17"/>
        <end position="107"/>
    </location>
</feature>
<keyword evidence="1" id="KW-0732">Signal</keyword>
<evidence type="ECO:0008006" key="4">
    <source>
        <dbReference type="Google" id="ProtNLM"/>
    </source>
</evidence>
<evidence type="ECO:0000256" key="1">
    <source>
        <dbReference type="SAM" id="SignalP"/>
    </source>
</evidence>
<dbReference type="OrthoDB" id="414826at2759"/>
<comment type="caution">
    <text evidence="2">The sequence shown here is derived from an EMBL/GenBank/DDBJ whole genome shotgun (WGS) entry which is preliminary data.</text>
</comment>
<feature type="signal peptide" evidence="1">
    <location>
        <begin position="1"/>
        <end position="16"/>
    </location>
</feature>
<reference evidence="2 3" key="1">
    <citation type="submission" date="2014-10" db="EMBL/GenBank/DDBJ databases">
        <title>Draft genome of the hookworm Ancylostoma caninum.</title>
        <authorList>
            <person name="Mitreva M."/>
        </authorList>
    </citation>
    <scope>NUCLEOTIDE SEQUENCE [LARGE SCALE GENOMIC DNA]</scope>
    <source>
        <strain evidence="2 3">Baltimore</strain>
    </source>
</reference>
<dbReference type="AlphaFoldDB" id="A0A368EW54"/>
<evidence type="ECO:0000313" key="2">
    <source>
        <dbReference type="EMBL" id="RCN23922.1"/>
    </source>
</evidence>
<proteinExistence type="predicted"/>
<keyword evidence="3" id="KW-1185">Reference proteome</keyword>
<dbReference type="InterPro" id="IPR035940">
    <property type="entry name" value="CAP_sf"/>
</dbReference>
<accession>A0A368EW54</accession>
<dbReference type="SUPFAM" id="SSF55797">
    <property type="entry name" value="PR-1-like"/>
    <property type="match status" value="1"/>
</dbReference>
<dbReference type="EMBL" id="JOJR01024639">
    <property type="protein sequence ID" value="RCN23922.1"/>
    <property type="molecule type" value="Genomic_DNA"/>
</dbReference>
<name>A0A368EW54_ANCCA</name>
<gene>
    <name evidence="2" type="ORF">ANCCAN_30389</name>
</gene>